<name>A0A3S5AHM5_9PLAT</name>
<gene>
    <name evidence="2" type="ORF">PXEA_LOCUS30794</name>
</gene>
<protein>
    <submittedName>
        <fullName evidence="2">Uncharacterized protein</fullName>
    </submittedName>
</protein>
<reference evidence="2" key="1">
    <citation type="submission" date="2018-11" db="EMBL/GenBank/DDBJ databases">
        <authorList>
            <consortium name="Pathogen Informatics"/>
        </authorList>
    </citation>
    <scope>NUCLEOTIDE SEQUENCE</scope>
</reference>
<evidence type="ECO:0000256" key="1">
    <source>
        <dbReference type="SAM" id="MobiDB-lite"/>
    </source>
</evidence>
<evidence type="ECO:0000313" key="3">
    <source>
        <dbReference type="Proteomes" id="UP000784294"/>
    </source>
</evidence>
<dbReference type="AlphaFoldDB" id="A0A3S5AHM5"/>
<feature type="region of interest" description="Disordered" evidence="1">
    <location>
        <begin position="49"/>
        <end position="78"/>
    </location>
</feature>
<dbReference type="EMBL" id="CAAALY010254707">
    <property type="protein sequence ID" value="VEL37354.1"/>
    <property type="molecule type" value="Genomic_DNA"/>
</dbReference>
<evidence type="ECO:0000313" key="2">
    <source>
        <dbReference type="EMBL" id="VEL37354.1"/>
    </source>
</evidence>
<accession>A0A3S5AHM5</accession>
<keyword evidence="3" id="KW-1185">Reference proteome</keyword>
<proteinExistence type="predicted"/>
<dbReference type="Proteomes" id="UP000784294">
    <property type="component" value="Unassembled WGS sequence"/>
</dbReference>
<sequence>MSTQLSDELLNLLDFGIVVRMEACSGEFYRRNRRRLLLREQSQIKCCRKPKRPLAKRNTSSASGGIYLRISPSHTSWP</sequence>
<organism evidence="2 3">
    <name type="scientific">Protopolystoma xenopodis</name>
    <dbReference type="NCBI Taxonomy" id="117903"/>
    <lineage>
        <taxon>Eukaryota</taxon>
        <taxon>Metazoa</taxon>
        <taxon>Spiralia</taxon>
        <taxon>Lophotrochozoa</taxon>
        <taxon>Platyhelminthes</taxon>
        <taxon>Monogenea</taxon>
        <taxon>Polyopisthocotylea</taxon>
        <taxon>Polystomatidea</taxon>
        <taxon>Polystomatidae</taxon>
        <taxon>Protopolystoma</taxon>
    </lineage>
</organism>
<comment type="caution">
    <text evidence="2">The sequence shown here is derived from an EMBL/GenBank/DDBJ whole genome shotgun (WGS) entry which is preliminary data.</text>
</comment>